<comment type="caution">
    <text evidence="2">The sequence shown here is derived from an EMBL/GenBank/DDBJ whole genome shotgun (WGS) entry which is preliminary data.</text>
</comment>
<dbReference type="OrthoDB" id="10682926at2759"/>
<dbReference type="EMBL" id="VXIS01000251">
    <property type="protein sequence ID" value="KAA8895647.1"/>
    <property type="molecule type" value="Genomic_DNA"/>
</dbReference>
<organism evidence="2 3">
    <name type="scientific">Sphaerosporella brunnea</name>
    <dbReference type="NCBI Taxonomy" id="1250544"/>
    <lineage>
        <taxon>Eukaryota</taxon>
        <taxon>Fungi</taxon>
        <taxon>Dikarya</taxon>
        <taxon>Ascomycota</taxon>
        <taxon>Pezizomycotina</taxon>
        <taxon>Pezizomycetes</taxon>
        <taxon>Pezizales</taxon>
        <taxon>Pyronemataceae</taxon>
        <taxon>Sphaerosporella</taxon>
    </lineage>
</organism>
<evidence type="ECO:0000313" key="3">
    <source>
        <dbReference type="Proteomes" id="UP000326924"/>
    </source>
</evidence>
<keyword evidence="3" id="KW-1185">Reference proteome</keyword>
<feature type="region of interest" description="Disordered" evidence="1">
    <location>
        <begin position="112"/>
        <end position="132"/>
    </location>
</feature>
<dbReference type="Proteomes" id="UP000326924">
    <property type="component" value="Unassembled WGS sequence"/>
</dbReference>
<protein>
    <submittedName>
        <fullName evidence="2">Uncharacterized protein</fullName>
    </submittedName>
</protein>
<dbReference type="InParanoid" id="A0A5J5EKN0"/>
<evidence type="ECO:0000256" key="1">
    <source>
        <dbReference type="SAM" id="MobiDB-lite"/>
    </source>
</evidence>
<evidence type="ECO:0000313" key="2">
    <source>
        <dbReference type="EMBL" id="KAA8895647.1"/>
    </source>
</evidence>
<sequence>MIPHRAQVDHGSTPRLARAILARMPPCVASPGDADKSRAATPTPCRCVLAQQCAFADVPNHTEEGTKAPGPVQAVPHICQEPGCLNGAPIGGPGGLRCQPCYNKYRARQENKCARKKKDATPRPSPRNSGVPLTAIDSVAVLSGLSPDRDAWVWQALQNPCQKSKLKLPRAGRTWLATLCCEVKQLRILSDRSRCQLRERSVLIPTTLGEVVCLWRIPPESWLLVAVVSIAVVVRFHDNF</sequence>
<dbReference type="AlphaFoldDB" id="A0A5J5EKN0"/>
<reference evidence="2 3" key="1">
    <citation type="submission" date="2019-09" db="EMBL/GenBank/DDBJ databases">
        <title>Draft genome of the ectomycorrhizal ascomycete Sphaerosporella brunnea.</title>
        <authorList>
            <consortium name="DOE Joint Genome Institute"/>
            <person name="Benucci G.M."/>
            <person name="Marozzi G."/>
            <person name="Antonielli L."/>
            <person name="Sanchez S."/>
            <person name="Marco P."/>
            <person name="Wang X."/>
            <person name="Falini L.B."/>
            <person name="Barry K."/>
            <person name="Haridas S."/>
            <person name="Lipzen A."/>
            <person name="Labutti K."/>
            <person name="Grigoriev I.V."/>
            <person name="Murat C."/>
            <person name="Martin F."/>
            <person name="Albertini E."/>
            <person name="Donnini D."/>
            <person name="Bonito G."/>
        </authorList>
    </citation>
    <scope>NUCLEOTIDE SEQUENCE [LARGE SCALE GENOMIC DNA]</scope>
    <source>
        <strain evidence="2 3">Sb_GMNB300</strain>
    </source>
</reference>
<accession>A0A5J5EKN0</accession>
<gene>
    <name evidence="2" type="ORF">FN846DRAFT_326306</name>
</gene>
<name>A0A5J5EKN0_9PEZI</name>
<proteinExistence type="predicted"/>